<dbReference type="AlphaFoldDB" id="A0A151A785"/>
<comment type="caution">
    <text evidence="4">The sequence shown here is derived from an EMBL/GenBank/DDBJ whole genome shotgun (WGS) entry which is preliminary data.</text>
</comment>
<dbReference type="OrthoDB" id="9807212at2"/>
<reference evidence="3" key="3">
    <citation type="journal article" date="2021" name="PeerJ">
        <title>Extensive microbial diversity within the chicken gut microbiome revealed by metagenomics and culture.</title>
        <authorList>
            <person name="Gilroy R."/>
            <person name="Ravi A."/>
            <person name="Getino M."/>
            <person name="Pursley I."/>
            <person name="Horton D.L."/>
            <person name="Alikhan N.F."/>
            <person name="Baker D."/>
            <person name="Gharbi K."/>
            <person name="Hall N."/>
            <person name="Watson M."/>
            <person name="Adriaenssens E.M."/>
            <person name="Foster-Nyarko E."/>
            <person name="Jarju S."/>
            <person name="Secka A."/>
            <person name="Antonio M."/>
            <person name="Oren A."/>
            <person name="Chaudhuri R.R."/>
            <person name="La Ragione R."/>
            <person name="Hildebrand F."/>
            <person name="Pallen M.J."/>
        </authorList>
    </citation>
    <scope>NUCLEOTIDE SEQUENCE</scope>
    <source>
        <strain evidence="3">CHK149-3286</strain>
    </source>
</reference>
<reference evidence="4 5" key="1">
    <citation type="submission" date="2016-02" db="EMBL/GenBank/DDBJ databases">
        <title>Draft genome sequence of hydrocarbon degrading Staphylococcus saprophyticus Strain CNV2, isolated from crude-oil contaminated soil from Noonmati Oil Refinery, Guwahati, Assam, India.</title>
        <authorList>
            <person name="Mukherjee A."/>
            <person name="Chettri B."/>
            <person name="Langpoklakpam J."/>
            <person name="Singh A.K."/>
            <person name="Chattopadhyay D.J."/>
        </authorList>
    </citation>
    <scope>NUCLEOTIDE SEQUENCE [LARGE SCALE GENOMIC DNA]</scope>
    <source>
        <strain evidence="4 5">CNV2</strain>
    </source>
</reference>
<name>A0A151A785_9STAP</name>
<evidence type="ECO:0000313" key="5">
    <source>
        <dbReference type="Proteomes" id="UP000075418"/>
    </source>
</evidence>
<evidence type="ECO:0000313" key="3">
    <source>
        <dbReference type="EMBL" id="HJF68340.1"/>
    </source>
</evidence>
<sequence length="283" mass="31103">MTKIFVVGATGLIGTKLTKRLLEEGYDVAGLTRSQQGKAKLEDQGVTGFIGDVFKADTVEAAVASYKPDVIINEITDLKQADMSANTRVRKEGTKNIVSAALNNDVQHIQSQSIAFVYEGGQGLATEETPLDYQATGERKVTVDGVEALEQETARIPHHVILRYGLLYGPQTWFGKDGMIYNQFIDGSVSMSNGIQSFIHIDDAVETAIQALSFEPGIYNVTDDNPVDGETWAKWYAQLLNVNPTLNIEQAADHERGASNKKFRQQGGKLIYSDWQEGMNPIK</sequence>
<dbReference type="PANTHER" id="PTHR48079">
    <property type="entry name" value="PROTEIN YEEZ"/>
    <property type="match status" value="1"/>
</dbReference>
<evidence type="ECO:0000313" key="6">
    <source>
        <dbReference type="Proteomes" id="UP000321040"/>
    </source>
</evidence>
<dbReference type="Gene3D" id="3.40.50.720">
    <property type="entry name" value="NAD(P)-binding Rossmann-like Domain"/>
    <property type="match status" value="1"/>
</dbReference>
<dbReference type="EMBL" id="LUGM01000002">
    <property type="protein sequence ID" value="KYH15309.1"/>
    <property type="molecule type" value="Genomic_DNA"/>
</dbReference>
<dbReference type="EMBL" id="DYVT01000097">
    <property type="protein sequence ID" value="HJF68340.1"/>
    <property type="molecule type" value="Genomic_DNA"/>
</dbReference>
<proteinExistence type="predicted"/>
<dbReference type="Proteomes" id="UP000706163">
    <property type="component" value="Unassembled WGS sequence"/>
</dbReference>
<dbReference type="GO" id="GO:0005737">
    <property type="term" value="C:cytoplasm"/>
    <property type="evidence" value="ECO:0007669"/>
    <property type="project" value="TreeGrafter"/>
</dbReference>
<dbReference type="PANTHER" id="PTHR48079:SF6">
    <property type="entry name" value="NAD(P)-BINDING DOMAIN-CONTAINING PROTEIN-RELATED"/>
    <property type="match status" value="1"/>
</dbReference>
<dbReference type="GO" id="GO:0004029">
    <property type="term" value="F:aldehyde dehydrogenase (NAD+) activity"/>
    <property type="evidence" value="ECO:0007669"/>
    <property type="project" value="TreeGrafter"/>
</dbReference>
<evidence type="ECO:0000313" key="2">
    <source>
        <dbReference type="EMBL" id="GEP82816.1"/>
    </source>
</evidence>
<dbReference type="GeneID" id="69906237"/>
<dbReference type="InterPro" id="IPR051783">
    <property type="entry name" value="NAD(P)-dependent_oxidoreduct"/>
</dbReference>
<accession>A0A151A785</accession>
<keyword evidence="6" id="KW-1185">Reference proteome</keyword>
<evidence type="ECO:0000259" key="1">
    <source>
        <dbReference type="Pfam" id="PF01370"/>
    </source>
</evidence>
<accession>A0A2T4RE12</accession>
<reference evidence="2 6" key="2">
    <citation type="submission" date="2019-07" db="EMBL/GenBank/DDBJ databases">
        <title>Whole genome shotgun sequence of Staphylococcus kloosii NBRC 109624.</title>
        <authorList>
            <person name="Hosoyama A."/>
            <person name="Uohara A."/>
            <person name="Ohji S."/>
            <person name="Ichikawa N."/>
        </authorList>
    </citation>
    <scope>NUCLEOTIDE SEQUENCE [LARGE SCALE GENOMIC DNA]</scope>
    <source>
        <strain evidence="2 6">NBRC 109624</strain>
    </source>
</reference>
<evidence type="ECO:0000313" key="4">
    <source>
        <dbReference type="EMBL" id="KYH15309.1"/>
    </source>
</evidence>
<dbReference type="Pfam" id="PF01370">
    <property type="entry name" value="Epimerase"/>
    <property type="match status" value="1"/>
</dbReference>
<feature type="domain" description="NAD-dependent epimerase/dehydratase" evidence="1">
    <location>
        <begin position="4"/>
        <end position="221"/>
    </location>
</feature>
<dbReference type="EMBL" id="BKAQ01000017">
    <property type="protein sequence ID" value="GEP82816.1"/>
    <property type="molecule type" value="Genomic_DNA"/>
</dbReference>
<protein>
    <submittedName>
        <fullName evidence="4">Epimerase</fullName>
    </submittedName>
    <submittedName>
        <fullName evidence="3">NAD(P)-dependent oxidoreductase</fullName>
    </submittedName>
</protein>
<organism evidence="4 5">
    <name type="scientific">Staphylococcus kloosii</name>
    <dbReference type="NCBI Taxonomy" id="29384"/>
    <lineage>
        <taxon>Bacteria</taxon>
        <taxon>Bacillati</taxon>
        <taxon>Bacillota</taxon>
        <taxon>Bacilli</taxon>
        <taxon>Bacillales</taxon>
        <taxon>Staphylococcaceae</taxon>
        <taxon>Staphylococcus</taxon>
    </lineage>
</organism>
<gene>
    <name evidence="4" type="ORF">A0131_11090</name>
    <name evidence="3" type="ORF">K8V85_08515</name>
    <name evidence="2" type="ORF">SKL01_19940</name>
</gene>
<reference evidence="3" key="4">
    <citation type="submission" date="2021-09" db="EMBL/GenBank/DDBJ databases">
        <authorList>
            <person name="Gilroy R."/>
        </authorList>
    </citation>
    <scope>NUCLEOTIDE SEQUENCE</scope>
    <source>
        <strain evidence="3">CHK149-3286</strain>
    </source>
</reference>
<dbReference type="InterPro" id="IPR001509">
    <property type="entry name" value="Epimerase_deHydtase"/>
</dbReference>
<dbReference type="KEGG" id="skl:C7J89_12860"/>
<dbReference type="RefSeq" id="WP_061855451.1">
    <property type="nucleotide sequence ID" value="NZ_BKAQ01000017.1"/>
</dbReference>
<dbReference type="Proteomes" id="UP000075418">
    <property type="component" value="Unassembled WGS sequence"/>
</dbReference>
<dbReference type="Proteomes" id="UP000321040">
    <property type="component" value="Unassembled WGS sequence"/>
</dbReference>
<dbReference type="InterPro" id="IPR036291">
    <property type="entry name" value="NAD(P)-bd_dom_sf"/>
</dbReference>
<dbReference type="SUPFAM" id="SSF51735">
    <property type="entry name" value="NAD(P)-binding Rossmann-fold domains"/>
    <property type="match status" value="1"/>
</dbReference>